<comment type="caution">
    <text evidence="1">The sequence shown here is derived from an EMBL/GenBank/DDBJ whole genome shotgun (WGS) entry which is preliminary data.</text>
</comment>
<proteinExistence type="predicted"/>
<evidence type="ECO:0008006" key="3">
    <source>
        <dbReference type="Google" id="ProtNLM"/>
    </source>
</evidence>
<keyword evidence="2" id="KW-1185">Reference proteome</keyword>
<evidence type="ECO:0000313" key="2">
    <source>
        <dbReference type="Proteomes" id="UP001409291"/>
    </source>
</evidence>
<dbReference type="Proteomes" id="UP001409291">
    <property type="component" value="Unassembled WGS sequence"/>
</dbReference>
<dbReference type="RefSeq" id="WP_339423315.1">
    <property type="nucleotide sequence ID" value="NZ_JBDJNQ010000011.1"/>
</dbReference>
<evidence type="ECO:0000313" key="1">
    <source>
        <dbReference type="EMBL" id="MEN5379606.1"/>
    </source>
</evidence>
<reference evidence="1 2" key="1">
    <citation type="submission" date="2024-04" db="EMBL/GenBank/DDBJ databases">
        <title>WGS of bacteria from Torrens River.</title>
        <authorList>
            <person name="Wyrsch E.R."/>
            <person name="Drigo B."/>
        </authorList>
    </citation>
    <scope>NUCLEOTIDE SEQUENCE [LARGE SCALE GENOMIC DNA]</scope>
    <source>
        <strain evidence="1 2">TWI391</strain>
    </source>
</reference>
<name>A0ABV0BY53_9SPHI</name>
<dbReference type="EMBL" id="JBDJNQ010000011">
    <property type="protein sequence ID" value="MEN5379606.1"/>
    <property type="molecule type" value="Genomic_DNA"/>
</dbReference>
<accession>A0ABV0BY53</accession>
<gene>
    <name evidence="1" type="ORF">ABE541_20225</name>
</gene>
<sequence length="291" mass="33668">MNNTLNTWGFALFSSHLHHFIPDISWEQHIVIFQEWEHYHSPKNKLLALPNMHLSNKIDWYGLPAGILVLFHLGDHLFWPQKLADEGIAFDLVMDRAVWEKNTAVLTALQRKCTVNGAKCCYFFSDDPMLIFKIKASLKQHRHVLIFADGTSAASAVDKRVEVDFLAGKLAVKPGIAVISYLLKCPIYALHSHMIEDVLILDLMHISLPNTPISRESYVMQTMQSLFAGFAAVMQQQPYRWECWGYLHRNGMWNPKNVNLSEDEKILVHFVKLPIQDGWAYFDRVNYMLYH</sequence>
<protein>
    <recommendedName>
        <fullName evidence="3">Lipid A biosynthesis acyltransferase</fullName>
    </recommendedName>
</protein>
<organism evidence="1 2">
    <name type="scientific">Sphingobacterium kitahiroshimense</name>
    <dbReference type="NCBI Taxonomy" id="470446"/>
    <lineage>
        <taxon>Bacteria</taxon>
        <taxon>Pseudomonadati</taxon>
        <taxon>Bacteroidota</taxon>
        <taxon>Sphingobacteriia</taxon>
        <taxon>Sphingobacteriales</taxon>
        <taxon>Sphingobacteriaceae</taxon>
        <taxon>Sphingobacterium</taxon>
    </lineage>
</organism>